<sequence>MRPVKFNKYALVKKILANKSFFIQNGRMFNENLNDFFTTTSTATITTLPPIIISSVNNPYGVNLGICLIEECDQNDYVIGFRTKLHPFKGIGLGPSIDDTSLNGVELICPNGSWDAQFRNCSNRQKIIGFSYGIHQNQGINDDTATNVIRLLCKDESIKLDNRKTSIHPNLDTETRSSLESQDSTLLYQTLRIEPPTKCSTPIHTETNEKWFTKLETQSNLHEETAYKELKPLLIQLYGKKATSNLELKRQLTERVQNQYENVHLYASQLKVLAKQSHPELLQYQKDDSIKEQFIRGLREKM</sequence>
<dbReference type="Proteomes" id="UP000663879">
    <property type="component" value="Unassembled WGS sequence"/>
</dbReference>
<dbReference type="SUPFAM" id="SSF51092">
    <property type="entry name" value="Vitelline membrane outer protein-I (VMO-I)"/>
    <property type="match status" value="1"/>
</dbReference>
<reference evidence="1" key="1">
    <citation type="submission" date="2021-02" db="EMBL/GenBank/DDBJ databases">
        <authorList>
            <person name="Nowell W R."/>
        </authorList>
    </citation>
    <scope>NUCLEOTIDE SEQUENCE</scope>
    <source>
        <strain evidence="1">Ploen Becks lab</strain>
    </source>
</reference>
<dbReference type="OrthoDB" id="6344411at2759"/>
<dbReference type="Gene3D" id="2.100.10.20">
    <property type="entry name" value="Vitelline membrane outer layer protein I (VOMI)"/>
    <property type="match status" value="1"/>
</dbReference>
<proteinExistence type="predicted"/>
<dbReference type="Pfam" id="PF03762">
    <property type="entry name" value="VOMI"/>
    <property type="match status" value="1"/>
</dbReference>
<dbReference type="GO" id="GO:0005615">
    <property type="term" value="C:extracellular space"/>
    <property type="evidence" value="ECO:0007669"/>
    <property type="project" value="TreeGrafter"/>
</dbReference>
<dbReference type="AlphaFoldDB" id="A0A814C327"/>
<evidence type="ECO:0000313" key="1">
    <source>
        <dbReference type="EMBL" id="CAF0934423.1"/>
    </source>
</evidence>
<evidence type="ECO:0000313" key="2">
    <source>
        <dbReference type="Proteomes" id="UP000663879"/>
    </source>
</evidence>
<organism evidence="1 2">
    <name type="scientific">Brachionus calyciflorus</name>
    <dbReference type="NCBI Taxonomy" id="104777"/>
    <lineage>
        <taxon>Eukaryota</taxon>
        <taxon>Metazoa</taxon>
        <taxon>Spiralia</taxon>
        <taxon>Gnathifera</taxon>
        <taxon>Rotifera</taxon>
        <taxon>Eurotatoria</taxon>
        <taxon>Monogononta</taxon>
        <taxon>Pseudotrocha</taxon>
        <taxon>Ploima</taxon>
        <taxon>Brachionidae</taxon>
        <taxon>Brachionus</taxon>
    </lineage>
</organism>
<dbReference type="PANTHER" id="PTHR18841">
    <property type="entry name" value="VITELLINE MEMBRANE OUTER LAYER PROTEIN I-RELATED"/>
    <property type="match status" value="1"/>
</dbReference>
<keyword evidence="2" id="KW-1185">Reference proteome</keyword>
<comment type="caution">
    <text evidence="1">The sequence shown here is derived from an EMBL/GenBank/DDBJ whole genome shotgun (WGS) entry which is preliminary data.</text>
</comment>
<gene>
    <name evidence="1" type="ORF">OXX778_LOCUS13087</name>
</gene>
<protein>
    <submittedName>
        <fullName evidence="1">Uncharacterized protein</fullName>
    </submittedName>
</protein>
<name>A0A814C327_9BILA</name>
<accession>A0A814C327</accession>
<dbReference type="PANTHER" id="PTHR18841:SF2">
    <property type="entry name" value="VITELLINE MEMBRANE OUTER LAYER PROTEIN 1 HOMOLOG"/>
    <property type="match status" value="1"/>
</dbReference>
<dbReference type="InterPro" id="IPR005515">
    <property type="entry name" value="VOMI"/>
</dbReference>
<dbReference type="EMBL" id="CAJNOC010002458">
    <property type="protein sequence ID" value="CAF0934423.1"/>
    <property type="molecule type" value="Genomic_DNA"/>
</dbReference>
<dbReference type="InterPro" id="IPR036706">
    <property type="entry name" value="VOMI_sf"/>
</dbReference>